<keyword evidence="2 7" id="KW-0812">Transmembrane</keyword>
<dbReference type="EMBL" id="JAUKUD010000005">
    <property type="protein sequence ID" value="KAK0743787.1"/>
    <property type="molecule type" value="Genomic_DNA"/>
</dbReference>
<protein>
    <submittedName>
        <fullName evidence="8">Adipose-regulatory protein-domain-containing protein</fullName>
    </submittedName>
</protein>
<keyword evidence="4 7" id="KW-1133">Transmembrane helix</keyword>
<gene>
    <name evidence="8" type="ORF">B0T18DRAFT_371902</name>
</gene>
<evidence type="ECO:0000256" key="7">
    <source>
        <dbReference type="SAM" id="Phobius"/>
    </source>
</evidence>
<evidence type="ECO:0000313" key="9">
    <source>
        <dbReference type="Proteomes" id="UP001172155"/>
    </source>
</evidence>
<feature type="transmembrane region" description="Helical" evidence="7">
    <location>
        <begin position="39"/>
        <end position="61"/>
    </location>
</feature>
<dbReference type="AlphaFoldDB" id="A0AA40EQR1"/>
<comment type="caution">
    <text evidence="8">The sequence shown here is derived from an EMBL/GenBank/DDBJ whole genome shotgun (WGS) entry which is preliminary data.</text>
</comment>
<dbReference type="PANTHER" id="PTHR21212">
    <property type="entry name" value="BERNARDINELLI-SEIP CONGENITAL LIPODYSTROPHY 2 HOMOLOG BSCL2 PROTEIN"/>
    <property type="match status" value="1"/>
</dbReference>
<evidence type="ECO:0000256" key="4">
    <source>
        <dbReference type="ARBA" id="ARBA00022989"/>
    </source>
</evidence>
<keyword evidence="6 7" id="KW-0472">Membrane</keyword>
<feature type="transmembrane region" description="Helical" evidence="7">
    <location>
        <begin position="279"/>
        <end position="303"/>
    </location>
</feature>
<dbReference type="Pfam" id="PF06775">
    <property type="entry name" value="Seipin"/>
    <property type="match status" value="1"/>
</dbReference>
<evidence type="ECO:0000256" key="5">
    <source>
        <dbReference type="ARBA" id="ARBA00023098"/>
    </source>
</evidence>
<comment type="subcellular location">
    <subcellularLocation>
        <location evidence="1">Endoplasmic reticulum membrane</location>
        <topology evidence="1">Multi-pass membrane protein</topology>
    </subcellularLocation>
</comment>
<name>A0AA40EQR1_9PEZI</name>
<reference evidence="8" key="1">
    <citation type="submission" date="2023-06" db="EMBL/GenBank/DDBJ databases">
        <title>Genome-scale phylogeny and comparative genomics of the fungal order Sordariales.</title>
        <authorList>
            <consortium name="Lawrence Berkeley National Laboratory"/>
            <person name="Hensen N."/>
            <person name="Bonometti L."/>
            <person name="Westerberg I."/>
            <person name="Brannstrom I.O."/>
            <person name="Guillou S."/>
            <person name="Cros-Aarteil S."/>
            <person name="Calhoun S."/>
            <person name="Haridas S."/>
            <person name="Kuo A."/>
            <person name="Mondo S."/>
            <person name="Pangilinan J."/>
            <person name="Riley R."/>
            <person name="LaButti K."/>
            <person name="Andreopoulos B."/>
            <person name="Lipzen A."/>
            <person name="Chen C."/>
            <person name="Yanf M."/>
            <person name="Daum C."/>
            <person name="Ng V."/>
            <person name="Clum A."/>
            <person name="Steindorff A."/>
            <person name="Ohm R."/>
            <person name="Martin F."/>
            <person name="Silar P."/>
            <person name="Natvig D."/>
            <person name="Lalanne C."/>
            <person name="Gautier V."/>
            <person name="Ament-velasquez S.L."/>
            <person name="Kruys A."/>
            <person name="Hutchinson M.I."/>
            <person name="Powell A.J."/>
            <person name="Barry K."/>
            <person name="Miller A.N."/>
            <person name="Grigoriev I.V."/>
            <person name="Debuchy R."/>
            <person name="Gladieux P."/>
            <person name="Thoren M.H."/>
            <person name="Johannesson H."/>
        </authorList>
    </citation>
    <scope>NUCLEOTIDE SEQUENCE</scope>
    <source>
        <strain evidence="8">SMH3187-1</strain>
    </source>
</reference>
<dbReference type="GO" id="GO:0140042">
    <property type="term" value="P:lipid droplet formation"/>
    <property type="evidence" value="ECO:0007669"/>
    <property type="project" value="UniProtKB-ARBA"/>
</dbReference>
<keyword evidence="9" id="KW-1185">Reference proteome</keyword>
<proteinExistence type="predicted"/>
<dbReference type="InterPro" id="IPR009617">
    <property type="entry name" value="Seipin"/>
</dbReference>
<feature type="non-terminal residue" evidence="8">
    <location>
        <position position="318"/>
    </location>
</feature>
<accession>A0AA40EQR1</accession>
<evidence type="ECO:0000256" key="6">
    <source>
        <dbReference type="ARBA" id="ARBA00023136"/>
    </source>
</evidence>
<dbReference type="Proteomes" id="UP001172155">
    <property type="component" value="Unassembled WGS sequence"/>
</dbReference>
<sequence>MYLQRRESPERPDLQLVALARETLGSIADVVYGIVTSRWLHMAILRVFLTLSFTTFAYYLAIPAYAYFYHVHLPDQIITAPLHLQYGWPIGEQGEFQNNNPYAIASLTHKTIKTLQPYDVDITLTLPRSPGNLARGTFMVGLLLLGDPDPISTNATAPRFLQAPNDLITPLDPIAYRTSRPTLHISLRPTRLPYRSPITTLTAALLRLPYYALYPDAELTALTVVMAERLTFSRGAPVPRVALVEIQACGKATPEVYSAQVTLRSQLGGLRWLMYHYRITSFVVFTAMFLATAVWCFLVTFTLGGLMVKALMPAGGAG</sequence>
<dbReference type="PANTHER" id="PTHR21212:SF0">
    <property type="entry name" value="SEIPIN"/>
    <property type="match status" value="1"/>
</dbReference>
<keyword evidence="3" id="KW-0256">Endoplasmic reticulum</keyword>
<evidence type="ECO:0000313" key="8">
    <source>
        <dbReference type="EMBL" id="KAK0743787.1"/>
    </source>
</evidence>
<evidence type="ECO:0000256" key="2">
    <source>
        <dbReference type="ARBA" id="ARBA00022692"/>
    </source>
</evidence>
<dbReference type="CDD" id="cd23995">
    <property type="entry name" value="Seipin_BSCL2_like"/>
    <property type="match status" value="1"/>
</dbReference>
<organism evidence="8 9">
    <name type="scientific">Schizothecium vesticola</name>
    <dbReference type="NCBI Taxonomy" id="314040"/>
    <lineage>
        <taxon>Eukaryota</taxon>
        <taxon>Fungi</taxon>
        <taxon>Dikarya</taxon>
        <taxon>Ascomycota</taxon>
        <taxon>Pezizomycotina</taxon>
        <taxon>Sordariomycetes</taxon>
        <taxon>Sordariomycetidae</taxon>
        <taxon>Sordariales</taxon>
        <taxon>Schizotheciaceae</taxon>
        <taxon>Schizothecium</taxon>
    </lineage>
</organism>
<evidence type="ECO:0000256" key="3">
    <source>
        <dbReference type="ARBA" id="ARBA00022824"/>
    </source>
</evidence>
<keyword evidence="5" id="KW-0443">Lipid metabolism</keyword>
<evidence type="ECO:0000256" key="1">
    <source>
        <dbReference type="ARBA" id="ARBA00004477"/>
    </source>
</evidence>
<dbReference type="GO" id="GO:0005789">
    <property type="term" value="C:endoplasmic reticulum membrane"/>
    <property type="evidence" value="ECO:0007669"/>
    <property type="project" value="UniProtKB-SubCell"/>
</dbReference>
<dbReference type="GO" id="GO:0006629">
    <property type="term" value="P:lipid metabolic process"/>
    <property type="evidence" value="ECO:0007669"/>
    <property type="project" value="UniProtKB-KW"/>
</dbReference>